<dbReference type="Gene3D" id="1.10.357.10">
    <property type="entry name" value="Tetracycline Repressor, domain 2"/>
    <property type="match status" value="1"/>
</dbReference>
<evidence type="ECO:0000256" key="4">
    <source>
        <dbReference type="PROSITE-ProRule" id="PRU00335"/>
    </source>
</evidence>
<dbReference type="Pfam" id="PF17937">
    <property type="entry name" value="TetR_C_28"/>
    <property type="match status" value="1"/>
</dbReference>
<dbReference type="EMBL" id="JAEHOI010000001">
    <property type="protein sequence ID" value="MBK0420526.1"/>
    <property type="molecule type" value="Genomic_DNA"/>
</dbReference>
<evidence type="ECO:0000256" key="3">
    <source>
        <dbReference type="ARBA" id="ARBA00023163"/>
    </source>
</evidence>
<keyword evidence="7" id="KW-1185">Reference proteome</keyword>
<keyword evidence="3" id="KW-0804">Transcription</keyword>
<dbReference type="Pfam" id="PF00440">
    <property type="entry name" value="TetR_N"/>
    <property type="match status" value="1"/>
</dbReference>
<dbReference type="PANTHER" id="PTHR30055">
    <property type="entry name" value="HTH-TYPE TRANSCRIPTIONAL REGULATOR RUTR"/>
    <property type="match status" value="1"/>
</dbReference>
<dbReference type="GO" id="GO:0000976">
    <property type="term" value="F:transcription cis-regulatory region binding"/>
    <property type="evidence" value="ECO:0007669"/>
    <property type="project" value="TreeGrafter"/>
</dbReference>
<dbReference type="PANTHER" id="PTHR30055:SF234">
    <property type="entry name" value="HTH-TYPE TRANSCRIPTIONAL REGULATOR BETI"/>
    <property type="match status" value="1"/>
</dbReference>
<dbReference type="InterPro" id="IPR050109">
    <property type="entry name" value="HTH-type_TetR-like_transc_reg"/>
</dbReference>
<evidence type="ECO:0000256" key="2">
    <source>
        <dbReference type="ARBA" id="ARBA00023125"/>
    </source>
</evidence>
<evidence type="ECO:0000313" key="6">
    <source>
        <dbReference type="EMBL" id="MBK0420526.1"/>
    </source>
</evidence>
<dbReference type="AlphaFoldDB" id="A0A934QB70"/>
<feature type="DNA-binding region" description="H-T-H motif" evidence="4">
    <location>
        <begin position="32"/>
        <end position="51"/>
    </location>
</feature>
<comment type="caution">
    <text evidence="6">The sequence shown here is derived from an EMBL/GenBank/DDBJ whole genome shotgun (WGS) entry which is preliminary data.</text>
</comment>
<organism evidence="6 7">
    <name type="scientific">Leucobacter edaphi</name>
    <dbReference type="NCBI Taxonomy" id="2796472"/>
    <lineage>
        <taxon>Bacteria</taxon>
        <taxon>Bacillati</taxon>
        <taxon>Actinomycetota</taxon>
        <taxon>Actinomycetes</taxon>
        <taxon>Micrococcales</taxon>
        <taxon>Microbacteriaceae</taxon>
        <taxon>Leucobacter</taxon>
    </lineage>
</organism>
<accession>A0A934QB70</accession>
<dbReference type="InterPro" id="IPR041479">
    <property type="entry name" value="TetR_CgmR_C"/>
</dbReference>
<reference evidence="6" key="1">
    <citation type="submission" date="2020-12" db="EMBL/GenBank/DDBJ databases">
        <title>Leucobacter sp. CAS2, isolated from Chromium sludge.</title>
        <authorList>
            <person name="Xu Z."/>
        </authorList>
    </citation>
    <scope>NUCLEOTIDE SEQUENCE</scope>
    <source>
        <strain evidence="6">CSA2</strain>
    </source>
</reference>
<keyword evidence="2 4" id="KW-0238">DNA-binding</keyword>
<dbReference type="GO" id="GO:0003700">
    <property type="term" value="F:DNA-binding transcription factor activity"/>
    <property type="evidence" value="ECO:0007669"/>
    <property type="project" value="TreeGrafter"/>
</dbReference>
<proteinExistence type="predicted"/>
<sequence>MKQHGARNSERTRRSLLDAATMLLSERGMTVSLETIATAAGVTRAGLLHHFPNREELIRAVAEDTVARFREAVDANFDPAEQRPGGLLRAYIRTLFASERPPIEIDYPGLWHALATSPGVDEFLIADAQRWREAFAVDGLHEDRILVVMNAAEGVVAAAQWDTGISAAMVSRARQVLLSLTEGDGPLALAAA</sequence>
<protein>
    <submittedName>
        <fullName evidence="6">TetR/AcrR family transcriptional regulator</fullName>
    </submittedName>
</protein>
<evidence type="ECO:0000313" key="7">
    <source>
        <dbReference type="Proteomes" id="UP000618733"/>
    </source>
</evidence>
<gene>
    <name evidence="6" type="ORF">JD292_00300</name>
</gene>
<evidence type="ECO:0000256" key="1">
    <source>
        <dbReference type="ARBA" id="ARBA00023015"/>
    </source>
</evidence>
<dbReference type="InterPro" id="IPR009057">
    <property type="entry name" value="Homeodomain-like_sf"/>
</dbReference>
<dbReference type="InterPro" id="IPR001647">
    <property type="entry name" value="HTH_TetR"/>
</dbReference>
<name>A0A934QB70_9MICO</name>
<keyword evidence="1" id="KW-0805">Transcription regulation</keyword>
<dbReference type="SUPFAM" id="SSF46689">
    <property type="entry name" value="Homeodomain-like"/>
    <property type="match status" value="1"/>
</dbReference>
<dbReference type="RefSeq" id="WP_200130747.1">
    <property type="nucleotide sequence ID" value="NZ_JAEHOI010000001.1"/>
</dbReference>
<dbReference type="PRINTS" id="PR00455">
    <property type="entry name" value="HTHTETR"/>
</dbReference>
<dbReference type="PROSITE" id="PS50977">
    <property type="entry name" value="HTH_TETR_2"/>
    <property type="match status" value="1"/>
</dbReference>
<dbReference type="Proteomes" id="UP000618733">
    <property type="component" value="Unassembled WGS sequence"/>
</dbReference>
<evidence type="ECO:0000259" key="5">
    <source>
        <dbReference type="PROSITE" id="PS50977"/>
    </source>
</evidence>
<feature type="domain" description="HTH tetR-type" evidence="5">
    <location>
        <begin position="10"/>
        <end position="69"/>
    </location>
</feature>